<dbReference type="KEGG" id="sgn:SGRA_1983"/>
<evidence type="ECO:0000313" key="1">
    <source>
        <dbReference type="EMBL" id="AFC24714.1"/>
    </source>
</evidence>
<name>H6L276_SAPGL</name>
<reference evidence="1 2" key="1">
    <citation type="journal article" date="2012" name="Stand. Genomic Sci.">
        <title>Complete genome sequencing and analysis of Saprospira grandis str. Lewin, a predatory marine bacterium.</title>
        <authorList>
            <person name="Saw J.H."/>
            <person name="Yuryev A."/>
            <person name="Kanbe M."/>
            <person name="Hou S."/>
            <person name="Young A.G."/>
            <person name="Aizawa S."/>
            <person name="Alam M."/>
        </authorList>
    </citation>
    <scope>NUCLEOTIDE SEQUENCE [LARGE SCALE GENOMIC DNA]</scope>
    <source>
        <strain evidence="1 2">Lewin</strain>
    </source>
</reference>
<accession>H6L276</accession>
<protein>
    <submittedName>
        <fullName evidence="1">Uncharacterized protein</fullName>
    </submittedName>
</protein>
<keyword evidence="2" id="KW-1185">Reference proteome</keyword>
<dbReference type="AlphaFoldDB" id="H6L276"/>
<dbReference type="STRING" id="984262.SGRA_1983"/>
<dbReference type="HOGENOM" id="CLU_2510794_0_0_10"/>
<organism evidence="1 2">
    <name type="scientific">Saprospira grandis (strain Lewin)</name>
    <dbReference type="NCBI Taxonomy" id="984262"/>
    <lineage>
        <taxon>Bacteria</taxon>
        <taxon>Pseudomonadati</taxon>
        <taxon>Bacteroidota</taxon>
        <taxon>Saprospiria</taxon>
        <taxon>Saprospirales</taxon>
        <taxon>Saprospiraceae</taxon>
        <taxon>Saprospira</taxon>
    </lineage>
</organism>
<sequence length="85" mass="9253">MEEVFLFLRMLFWGLPPSAAGPLQGSQVCSALQPFGLRSGLRPPFQAPRPNGSSALRPSFGKNFRLVKAFFKGIAVAMAEKNNAE</sequence>
<dbReference type="Proteomes" id="UP000007519">
    <property type="component" value="Chromosome"/>
</dbReference>
<gene>
    <name evidence="1" type="ordered locus">SGRA_1983</name>
</gene>
<proteinExistence type="predicted"/>
<evidence type="ECO:0000313" key="2">
    <source>
        <dbReference type="Proteomes" id="UP000007519"/>
    </source>
</evidence>
<dbReference type="EMBL" id="CP002831">
    <property type="protein sequence ID" value="AFC24714.1"/>
    <property type="molecule type" value="Genomic_DNA"/>
</dbReference>